<dbReference type="Proteomes" id="UP000008942">
    <property type="component" value="Unassembled WGS sequence"/>
</dbReference>
<keyword evidence="1" id="KW-0812">Transmembrane</keyword>
<comment type="caution">
    <text evidence="2">The sequence shown here is derived from an EMBL/GenBank/DDBJ whole genome shotgun (WGS) entry which is preliminary data.</text>
</comment>
<dbReference type="EMBL" id="AILW01000018">
    <property type="protein sequence ID" value="EJF82537.1"/>
    <property type="molecule type" value="Genomic_DNA"/>
</dbReference>
<protein>
    <submittedName>
        <fullName evidence="2">Uncharacterized protein</fullName>
    </submittedName>
</protein>
<organism evidence="2 3">
    <name type="scientific">Bartonella elizabethae Re6043vi</name>
    <dbReference type="NCBI Taxonomy" id="1094554"/>
    <lineage>
        <taxon>Bacteria</taxon>
        <taxon>Pseudomonadati</taxon>
        <taxon>Pseudomonadota</taxon>
        <taxon>Alphaproteobacteria</taxon>
        <taxon>Hyphomicrobiales</taxon>
        <taxon>Bartonellaceae</taxon>
        <taxon>Bartonella</taxon>
    </lineage>
</organism>
<keyword evidence="1" id="KW-0472">Membrane</keyword>
<feature type="transmembrane region" description="Helical" evidence="1">
    <location>
        <begin position="70"/>
        <end position="98"/>
    </location>
</feature>
<proteinExistence type="predicted"/>
<evidence type="ECO:0000256" key="1">
    <source>
        <dbReference type="SAM" id="Phobius"/>
    </source>
</evidence>
<sequence>MKRNGGNLMSNRGKNSRSAQELRAFSLAEAFLTRKNYKVIFCLAFILEAFKVALALGFEWDLTGWWNYSLFILMFILVVLSLLLFLLIPVAFVVRVIFTHLLKKKISQLEQAIDQAHSGFVSANERVKRRAK</sequence>
<evidence type="ECO:0000313" key="3">
    <source>
        <dbReference type="Proteomes" id="UP000008942"/>
    </source>
</evidence>
<evidence type="ECO:0000313" key="2">
    <source>
        <dbReference type="EMBL" id="EJF82537.1"/>
    </source>
</evidence>
<accession>A0ABP2QQ31</accession>
<keyword evidence="3" id="KW-1185">Reference proteome</keyword>
<feature type="transmembrane region" description="Helical" evidence="1">
    <location>
        <begin position="39"/>
        <end position="58"/>
    </location>
</feature>
<dbReference type="RefSeq" id="WP_005774686.1">
    <property type="nucleotide sequence ID" value="NZ_JH725141.1"/>
</dbReference>
<keyword evidence="1" id="KW-1133">Transmembrane helix</keyword>
<gene>
    <name evidence="2" type="ORF">MCU_01419</name>
</gene>
<reference evidence="2 3" key="1">
    <citation type="submission" date="2012-03" db="EMBL/GenBank/DDBJ databases">
        <title>The Genome Sequence of Bartonella elizabethae Re6043vi.</title>
        <authorList>
            <consortium name="The Broad Institute Genome Sequencing Platform"/>
            <consortium name="The Broad Institute Genome Sequencing Center for Infectious Disease"/>
            <person name="Feldgarden M."/>
            <person name="Kirby J."/>
            <person name="Kosoy M."/>
            <person name="Birtles R."/>
            <person name="Probert W.S."/>
            <person name="Chiaraviglio L."/>
            <person name="Young S.K."/>
            <person name="Zeng Q."/>
            <person name="Gargeya S."/>
            <person name="Fitzgerald M."/>
            <person name="Haas B."/>
            <person name="Abouelleil A."/>
            <person name="Alvarado L."/>
            <person name="Arachchi H.M."/>
            <person name="Berlin A."/>
            <person name="Chapman S.B."/>
            <person name="Gearin G."/>
            <person name="Goldberg J."/>
            <person name="Griggs A."/>
            <person name="Gujja S."/>
            <person name="Hansen M."/>
            <person name="Heiman D."/>
            <person name="Howarth C."/>
            <person name="Larimer J."/>
            <person name="Lui A."/>
            <person name="MacDonald P.J.P."/>
            <person name="McCowen C."/>
            <person name="Montmayeur A."/>
            <person name="Murphy C."/>
            <person name="Neiman D."/>
            <person name="Pearson M."/>
            <person name="Priest M."/>
            <person name="Roberts A."/>
            <person name="Saif S."/>
            <person name="Shea T."/>
            <person name="Sisk P."/>
            <person name="Stolte C."/>
            <person name="Sykes S."/>
            <person name="Wortman J."/>
            <person name="Nusbaum C."/>
            <person name="Birren B."/>
        </authorList>
    </citation>
    <scope>NUCLEOTIDE SEQUENCE [LARGE SCALE GENOMIC DNA]</scope>
    <source>
        <strain evidence="2 3">Re6043vi</strain>
    </source>
</reference>
<name>A0ABP2QQ31_BAREL</name>